<sequence length="141" mass="16788">MDSLPSDIFAVASEFENKIRELNNTFRSHFEEMLNKPIEDDLEEDESRIPEIIQLKLRAQINDLYLYILDNYKKIPENRRIEIKYYSPSSDDYQEVLVFTAIFNVFSLYLRSLEDHELITDPEIIKFGNDILDNYRITSPD</sequence>
<reference evidence="2" key="1">
    <citation type="submission" date="2016-10" db="EMBL/GenBank/DDBJ databases">
        <authorList>
            <person name="Varghese N."/>
            <person name="Submissions S."/>
        </authorList>
    </citation>
    <scope>NUCLEOTIDE SEQUENCE [LARGE SCALE GENOMIC DNA]</scope>
    <source>
        <strain evidence="2">DSM 24536</strain>
    </source>
</reference>
<dbReference type="AlphaFoldDB" id="A0A1G9XJA5"/>
<accession>A0A1G9XJA5</accession>
<evidence type="ECO:0000313" key="2">
    <source>
        <dbReference type="Proteomes" id="UP000199226"/>
    </source>
</evidence>
<organism evidence="1 2">
    <name type="scientific">Daejeonella rubra</name>
    <dbReference type="NCBI Taxonomy" id="990371"/>
    <lineage>
        <taxon>Bacteria</taxon>
        <taxon>Pseudomonadati</taxon>
        <taxon>Bacteroidota</taxon>
        <taxon>Sphingobacteriia</taxon>
        <taxon>Sphingobacteriales</taxon>
        <taxon>Sphingobacteriaceae</taxon>
        <taxon>Daejeonella</taxon>
    </lineage>
</organism>
<keyword evidence="2" id="KW-1185">Reference proteome</keyword>
<name>A0A1G9XJA5_9SPHI</name>
<gene>
    <name evidence="1" type="ORF">SAMN05421813_1314</name>
</gene>
<dbReference type="EMBL" id="FNHH01000031">
    <property type="protein sequence ID" value="SDM96828.1"/>
    <property type="molecule type" value="Genomic_DNA"/>
</dbReference>
<dbReference type="RefSeq" id="WP_090706546.1">
    <property type="nucleotide sequence ID" value="NZ_FNHH01000031.1"/>
</dbReference>
<proteinExistence type="predicted"/>
<evidence type="ECO:0000313" key="1">
    <source>
        <dbReference type="EMBL" id="SDM96828.1"/>
    </source>
</evidence>
<protein>
    <submittedName>
        <fullName evidence="1">Uncharacterized protein</fullName>
    </submittedName>
</protein>
<dbReference type="Proteomes" id="UP000199226">
    <property type="component" value="Unassembled WGS sequence"/>
</dbReference>